<evidence type="ECO:0000313" key="3">
    <source>
        <dbReference type="Proteomes" id="UP000239757"/>
    </source>
</evidence>
<organism evidence="2 3">
    <name type="scientific">Gossypium barbadense</name>
    <name type="common">Sea Island cotton</name>
    <name type="synonym">Hibiscus barbadensis</name>
    <dbReference type="NCBI Taxonomy" id="3634"/>
    <lineage>
        <taxon>Eukaryota</taxon>
        <taxon>Viridiplantae</taxon>
        <taxon>Streptophyta</taxon>
        <taxon>Embryophyta</taxon>
        <taxon>Tracheophyta</taxon>
        <taxon>Spermatophyta</taxon>
        <taxon>Magnoliopsida</taxon>
        <taxon>eudicotyledons</taxon>
        <taxon>Gunneridae</taxon>
        <taxon>Pentapetalae</taxon>
        <taxon>rosids</taxon>
        <taxon>malvids</taxon>
        <taxon>Malvales</taxon>
        <taxon>Malvaceae</taxon>
        <taxon>Malvoideae</taxon>
        <taxon>Gossypium</taxon>
    </lineage>
</organism>
<gene>
    <name evidence="2" type="ORF">GOBAR_AA21571</name>
</gene>
<evidence type="ECO:0000313" key="2">
    <source>
        <dbReference type="EMBL" id="PPR99097.1"/>
    </source>
</evidence>
<dbReference type="OrthoDB" id="1685790at2759"/>
<feature type="domain" description="Arabidopsis retrotransposon Orf1 C-terminal" evidence="1">
    <location>
        <begin position="60"/>
        <end position="211"/>
    </location>
</feature>
<dbReference type="InterPro" id="IPR004312">
    <property type="entry name" value="ATHILA_Orf1_C"/>
</dbReference>
<protein>
    <recommendedName>
        <fullName evidence="1">Arabidopsis retrotransposon Orf1 C-terminal domain-containing protein</fullName>
    </recommendedName>
</protein>
<accession>A0A2P5X6Y3</accession>
<evidence type="ECO:0000259" key="1">
    <source>
        <dbReference type="Pfam" id="PF03078"/>
    </source>
</evidence>
<reference evidence="2 3" key="1">
    <citation type="submission" date="2015-01" db="EMBL/GenBank/DDBJ databases">
        <title>Genome of allotetraploid Gossypium barbadense reveals genomic plasticity and fiber elongation in cotton evolution.</title>
        <authorList>
            <person name="Chen X."/>
            <person name="Liu X."/>
            <person name="Zhao B."/>
            <person name="Zheng H."/>
            <person name="Hu Y."/>
            <person name="Lu G."/>
            <person name="Yang C."/>
            <person name="Chen J."/>
            <person name="Shan C."/>
            <person name="Zhang L."/>
            <person name="Zhou Y."/>
            <person name="Wang L."/>
            <person name="Guo W."/>
            <person name="Bai Y."/>
            <person name="Ruan J."/>
            <person name="Shangguan X."/>
            <person name="Mao Y."/>
            <person name="Jiang J."/>
            <person name="Zhu Y."/>
            <person name="Lei J."/>
            <person name="Kang H."/>
            <person name="Chen S."/>
            <person name="He X."/>
            <person name="Wang R."/>
            <person name="Wang Y."/>
            <person name="Chen J."/>
            <person name="Wang L."/>
            <person name="Yu S."/>
            <person name="Wang B."/>
            <person name="Wei J."/>
            <person name="Song S."/>
            <person name="Lu X."/>
            <person name="Gao Z."/>
            <person name="Gu W."/>
            <person name="Deng X."/>
            <person name="Ma D."/>
            <person name="Wang S."/>
            <person name="Liang W."/>
            <person name="Fang L."/>
            <person name="Cai C."/>
            <person name="Zhu X."/>
            <person name="Zhou B."/>
            <person name="Zhang Y."/>
            <person name="Chen Z."/>
            <person name="Xu S."/>
            <person name="Zhu R."/>
            <person name="Wang S."/>
            <person name="Zhang T."/>
            <person name="Zhao G."/>
        </authorList>
    </citation>
    <scope>NUCLEOTIDE SEQUENCE [LARGE SCALE GENOMIC DNA]</scope>
    <source>
        <strain evidence="3">cv. Xinhai21</strain>
        <tissue evidence="2">Leaf</tissue>
    </source>
</reference>
<dbReference type="EMBL" id="KZ665540">
    <property type="protein sequence ID" value="PPR99097.1"/>
    <property type="molecule type" value="Genomic_DNA"/>
</dbReference>
<dbReference type="Proteomes" id="UP000239757">
    <property type="component" value="Unassembled WGS sequence"/>
</dbReference>
<name>A0A2P5X6Y3_GOSBA</name>
<proteinExistence type="predicted"/>
<sequence length="280" mass="32397">MHAQEHYDEHTRQIKSSHPRFEKVEASWSDLLECLYQEDLFQLLRIRPLGLGQCIDWAALEQVRLADEVRAFITTAPWDRFFNIVEPTYTDLTLEFCSTFYLQRVMSTHDEHGTITFRVGGLVRHMSVFEFGAALGIYTDEFMGTDNFLHLHRHIHYSPSCCWTDLTASQIPYDASRSKVTSLSPALRYIYALLAHTLIGRRESTGVVSTTPVFYLWSMETDHIFDLAYFIALTFRHQTDRHRKGPICLGPYVTRLARHFGLLDTPEQSLTLTLISQMSP</sequence>
<dbReference type="Pfam" id="PF03078">
    <property type="entry name" value="ATHILA"/>
    <property type="match status" value="1"/>
</dbReference>
<dbReference type="AlphaFoldDB" id="A0A2P5X6Y3"/>